<keyword evidence="4" id="KW-0223">Dioxygenase</keyword>
<dbReference type="Gene3D" id="2.60.130.10">
    <property type="entry name" value="Aromatic compound dioxygenase"/>
    <property type="match status" value="1"/>
</dbReference>
<name>A0ABP9NTH2_9PSEU</name>
<dbReference type="Pfam" id="PF04444">
    <property type="entry name" value="Dioxygenase_N"/>
    <property type="match status" value="1"/>
</dbReference>
<dbReference type="NCBIfam" id="TIGR02438">
    <property type="entry name" value="catachol_actin"/>
    <property type="match status" value="1"/>
</dbReference>
<sequence>MTTTEKHSPTAAGSGASATESFRRASAEGGAAVDPQRVDAVVRAVLEGVHAAIRTHEVTYAEFQAAKKWLIEVGEGGEWPLFLDVFVEHVVEEVAAETQQGTKGSILGPYYLPGQRRLPSPATLPQRPDEGGTPLVFTGQVRDVDGNPVAGAELDIWQADEQGYYSGFAPDIPDGNLRGVVAADDTGRFEITTVRPAPYQIPTDGPTGALCAAAGWEPWRPAHLHLLVRAPGHRQITTQLYFQGGEWLDADIAGATKPELVLDPQPQADGRLRAEYDFVLEPVA</sequence>
<keyword evidence="10" id="KW-1185">Reference proteome</keyword>
<evidence type="ECO:0000256" key="6">
    <source>
        <dbReference type="ARBA" id="ARBA00023004"/>
    </source>
</evidence>
<feature type="domain" description="Intradiol ring-cleavage dioxygenases" evidence="8">
    <location>
        <begin position="137"/>
        <end position="165"/>
    </location>
</feature>
<evidence type="ECO:0000313" key="10">
    <source>
        <dbReference type="Proteomes" id="UP001500804"/>
    </source>
</evidence>
<feature type="region of interest" description="Disordered" evidence="7">
    <location>
        <begin position="1"/>
        <end position="30"/>
    </location>
</feature>
<evidence type="ECO:0000313" key="9">
    <source>
        <dbReference type="EMBL" id="GAA5133743.1"/>
    </source>
</evidence>
<dbReference type="InterPro" id="IPR050770">
    <property type="entry name" value="Intradiol_RC_Dioxygenase"/>
</dbReference>
<dbReference type="SUPFAM" id="SSF49482">
    <property type="entry name" value="Aromatic compound dioxygenase"/>
    <property type="match status" value="1"/>
</dbReference>
<protein>
    <submittedName>
        <fullName evidence="9">Catechol 1,2-dioxygenase</fullName>
    </submittedName>
</protein>
<dbReference type="PROSITE" id="PS00083">
    <property type="entry name" value="INTRADIOL_DIOXYGENAS"/>
    <property type="match status" value="1"/>
</dbReference>
<comment type="cofactor">
    <cofactor evidence="1">
        <name>Fe(3+)</name>
        <dbReference type="ChEBI" id="CHEBI:29034"/>
    </cofactor>
</comment>
<keyword evidence="6" id="KW-0408">Iron</keyword>
<evidence type="ECO:0000256" key="5">
    <source>
        <dbReference type="ARBA" id="ARBA00023002"/>
    </source>
</evidence>
<evidence type="ECO:0000256" key="1">
    <source>
        <dbReference type="ARBA" id="ARBA00001965"/>
    </source>
</evidence>
<evidence type="ECO:0000256" key="2">
    <source>
        <dbReference type="ARBA" id="ARBA00007825"/>
    </source>
</evidence>
<comment type="caution">
    <text evidence="9">The sequence shown here is derived from an EMBL/GenBank/DDBJ whole genome shotgun (WGS) entry which is preliminary data.</text>
</comment>
<dbReference type="PANTHER" id="PTHR33711:SF7">
    <property type="entry name" value="INTRADIOL RING-CLEAVAGE DIOXYGENASES DOMAIN-CONTAINING PROTEIN-RELATED"/>
    <property type="match status" value="1"/>
</dbReference>
<feature type="compositionally biased region" description="Low complexity" evidence="7">
    <location>
        <begin position="10"/>
        <end position="19"/>
    </location>
</feature>
<dbReference type="InterPro" id="IPR000627">
    <property type="entry name" value="Intradiol_dOase_C"/>
</dbReference>
<dbReference type="InterPro" id="IPR043029">
    <property type="entry name" value="1_2-CTD_multi_dom"/>
</dbReference>
<proteinExistence type="inferred from homology"/>
<dbReference type="Pfam" id="PF00775">
    <property type="entry name" value="Dioxygenase_C"/>
    <property type="match status" value="1"/>
</dbReference>
<keyword evidence="5" id="KW-0560">Oxidoreductase</keyword>
<evidence type="ECO:0000256" key="7">
    <source>
        <dbReference type="SAM" id="MobiDB-lite"/>
    </source>
</evidence>
<evidence type="ECO:0000256" key="3">
    <source>
        <dbReference type="ARBA" id="ARBA00022723"/>
    </source>
</evidence>
<dbReference type="InterPro" id="IPR012800">
    <property type="entry name" value="Cchol_dOase_actb"/>
</dbReference>
<dbReference type="Proteomes" id="UP001500804">
    <property type="component" value="Unassembled WGS sequence"/>
</dbReference>
<dbReference type="Gene3D" id="6.10.10.40">
    <property type="entry name" value="Catechol 1,2-dioxygenase multimerisation domain-like"/>
    <property type="match status" value="1"/>
</dbReference>
<dbReference type="EMBL" id="BAABJO010000028">
    <property type="protein sequence ID" value="GAA5133743.1"/>
    <property type="molecule type" value="Genomic_DNA"/>
</dbReference>
<dbReference type="PANTHER" id="PTHR33711">
    <property type="entry name" value="DIOXYGENASE, PUTATIVE (AFU_ORTHOLOGUE AFUA_2G02910)-RELATED"/>
    <property type="match status" value="1"/>
</dbReference>
<reference evidence="10" key="1">
    <citation type="journal article" date="2019" name="Int. J. Syst. Evol. Microbiol.">
        <title>The Global Catalogue of Microorganisms (GCM) 10K type strain sequencing project: providing services to taxonomists for standard genome sequencing and annotation.</title>
        <authorList>
            <consortium name="The Broad Institute Genomics Platform"/>
            <consortium name="The Broad Institute Genome Sequencing Center for Infectious Disease"/>
            <person name="Wu L."/>
            <person name="Ma J."/>
        </authorList>
    </citation>
    <scope>NUCLEOTIDE SEQUENCE [LARGE SCALE GENOMIC DNA]</scope>
    <source>
        <strain evidence="10">JCM 18302</strain>
    </source>
</reference>
<gene>
    <name evidence="9" type="primary">catA</name>
    <name evidence="9" type="ORF">GCM10023320_60380</name>
</gene>
<dbReference type="InterPro" id="IPR007535">
    <property type="entry name" value="Catechol_dOase_N"/>
</dbReference>
<keyword evidence="3" id="KW-0479">Metal-binding</keyword>
<dbReference type="InterPro" id="IPR015889">
    <property type="entry name" value="Intradiol_dOase_core"/>
</dbReference>
<accession>A0ABP9NTH2</accession>
<organism evidence="9 10">
    <name type="scientific">Pseudonocardia adelaidensis</name>
    <dbReference type="NCBI Taxonomy" id="648754"/>
    <lineage>
        <taxon>Bacteria</taxon>
        <taxon>Bacillati</taxon>
        <taxon>Actinomycetota</taxon>
        <taxon>Actinomycetes</taxon>
        <taxon>Pseudonocardiales</taxon>
        <taxon>Pseudonocardiaceae</taxon>
        <taxon>Pseudonocardia</taxon>
    </lineage>
</organism>
<evidence type="ECO:0000259" key="8">
    <source>
        <dbReference type="PROSITE" id="PS00083"/>
    </source>
</evidence>
<comment type="similarity">
    <text evidence="2">Belongs to the intradiol ring-cleavage dioxygenase family.</text>
</comment>
<dbReference type="RefSeq" id="WP_345609619.1">
    <property type="nucleotide sequence ID" value="NZ_BAABJO010000028.1"/>
</dbReference>
<evidence type="ECO:0000256" key="4">
    <source>
        <dbReference type="ARBA" id="ARBA00022964"/>
    </source>
</evidence>